<dbReference type="EMBL" id="BMVO01000006">
    <property type="protein sequence ID" value="GHB01147.1"/>
    <property type="molecule type" value="Genomic_DNA"/>
</dbReference>
<dbReference type="PANTHER" id="PTHR12697">
    <property type="entry name" value="PBS LYASE HEAT-LIKE PROTEIN"/>
    <property type="match status" value="1"/>
</dbReference>
<dbReference type="InterPro" id="IPR016024">
    <property type="entry name" value="ARM-type_fold"/>
</dbReference>
<dbReference type="Gene3D" id="1.25.10.10">
    <property type="entry name" value="Leucine-rich Repeat Variant"/>
    <property type="match status" value="2"/>
</dbReference>
<gene>
    <name evidence="2" type="ORF">GCM10010346_24960</name>
</gene>
<dbReference type="PANTHER" id="PTHR12697:SF38">
    <property type="entry name" value="PBS LYASE HEAT DOMAIN PROTEIN REPEAT-CONTAINING PROTEIN"/>
    <property type="match status" value="1"/>
</dbReference>
<comment type="caution">
    <text evidence="2">The sequence shown here is derived from an EMBL/GenBank/DDBJ whole genome shotgun (WGS) entry which is preliminary data.</text>
</comment>
<organism evidence="2 3">
    <name type="scientific">Streptomyces chryseus</name>
    <dbReference type="NCBI Taxonomy" id="68186"/>
    <lineage>
        <taxon>Bacteria</taxon>
        <taxon>Bacillati</taxon>
        <taxon>Actinomycetota</taxon>
        <taxon>Actinomycetes</taxon>
        <taxon>Kitasatosporales</taxon>
        <taxon>Streptomycetaceae</taxon>
        <taxon>Streptomyces</taxon>
    </lineage>
</organism>
<accession>A0ABQ3DJE2</accession>
<reference evidence="3" key="1">
    <citation type="journal article" date="2019" name="Int. J. Syst. Evol. Microbiol.">
        <title>The Global Catalogue of Microorganisms (GCM) 10K type strain sequencing project: providing services to taxonomists for standard genome sequencing and annotation.</title>
        <authorList>
            <consortium name="The Broad Institute Genomics Platform"/>
            <consortium name="The Broad Institute Genome Sequencing Center for Infectious Disease"/>
            <person name="Wu L."/>
            <person name="Ma J."/>
        </authorList>
    </citation>
    <scope>NUCLEOTIDE SEQUENCE [LARGE SCALE GENOMIC DNA]</scope>
    <source>
        <strain evidence="3">JCM 4737</strain>
    </source>
</reference>
<evidence type="ECO:0008006" key="4">
    <source>
        <dbReference type="Google" id="ProtNLM"/>
    </source>
</evidence>
<proteinExistence type="predicted"/>
<dbReference type="InterPro" id="IPR004155">
    <property type="entry name" value="PBS_lyase_HEAT"/>
</dbReference>
<evidence type="ECO:0000256" key="1">
    <source>
        <dbReference type="SAM" id="MobiDB-lite"/>
    </source>
</evidence>
<sequence>MHKPTDDPALPRLVLLAQRVAQDRPADERDVAELAELLPRFTPRSPEAALVLARLYERLGPRLGGWRPPSWRAAGLPVTVRIALLRAELLNEPERLTEEPPGELLYQAVRGASVTSAHRPARLVAGLADSGDPVLQAEALRLAREGLHTGLLAPGLVREHLVALLGAGSADVVAAALGELAQPWAAPHPLPQRRLSSFLTADAVADHLEVADAALAAAARHGHRDVLRQTVEDPELPPLLRRRALELLGDVAERGDIDGLTTLAVRDPLLLGGPAVTCLRGLHRRGHFADGRTVGSVLALALADHTIAPDEIATVLFTCRQEMFRILVETTADDPAWPRRLDLLVALAGQGPGDLPVGEEITRVLPLSPTPGPFLGAIRRLRHTGAEEAVLALLPTAPSAALDALEAIGGRRTAAALAEGLGLAPDATPDTALHTIAPHLRAVRGRALELLWHLSPEPHRRQRLLARLAPADLPPRIATDLGAPDARELAVLSSHVDPSRPVEAVCRLAAHGDAGTLPVITDLLLAVVRDLAASRQPDRAHRGPDGGQPAGEPTVPQEVVDALSALGRRLHARGKIRPACLLDTPHTPQAGPALVADTALSLLDRPGLTGDEQSILLELLLRAPSARTRPRVHRLLRSRDRRVRGRVVALLAQDATGQGAEALSASLITLTAADDIQTVRQALLALGHARATWAAAEIAACLGHPNMNVKKTAAGALVPAGAPAAVPALLRWLGRHDNPGLRDALVEALRAILGDAYAATLLAAAERAGDGRTRALLLAGLDGVLPARSVLALDTQGSPAVPTLLALLAAGRMGLAAGSVDELAAALARHGLGGATVREPDPVVREADRDVASLLTGGWDPSVALRLADRHEPPPADLLRKLRPMLADWLRLAASAPAPTVRTRVLRLTLRLCPAPWAAGERATFTRFAPVLLDELADVPGGNGAGLVALLEEVAPLLPAVARLSVADAVRALPPAATQGRSPLPLLRNCDAVLVRADLDRALAAVRTGADPWRAETAVLRDAFAVPSPSVPAEDGPDARTHADAAAGNGAGTRAAWRAALREAVRTTGTLEAFRLCAGDGAPGSRERLNALIDAYGPAGPEVRAALLDWMTSLQPLDAPPWTLAETAAAPAPAPRRVRVDDLDQPRSAAQRERLLGLLEAAAPQRRDAAALALARWPEPEAARHVLRAFLQGRADLPLGAVPAGALNTLSEAELRSGDILPDRAILATQRLDDPGDRHRLLPLLLEWWEHGPPAVRPDAAQALRRIPGDTLAAALADRLDAGVWGFLDLLTGRPLLRTPALTRTRRRLRAEGRDDLADRLRLVDGPLRGPDARRHAAAALAALRERARAARHDAPGPPSRTELLDLARTGTPEQIRRALTRLAEDHRGPDPDADPELRSLIGALLRHPRPGVRLHAHRTARAVLDRPAYLRHTAVLLDDPQPDVARLAVRTVCHAGWEPAVPAVIGLLDHGHPVVREAAREGLALMPGPAAPALRYAAAHARPDKRPLYEEVLHRIRATADGD</sequence>
<dbReference type="Pfam" id="PF13646">
    <property type="entry name" value="HEAT_2"/>
    <property type="match status" value="1"/>
</dbReference>
<keyword evidence="3" id="KW-1185">Reference proteome</keyword>
<dbReference type="SUPFAM" id="SSF48371">
    <property type="entry name" value="ARM repeat"/>
    <property type="match status" value="1"/>
</dbReference>
<dbReference type="Proteomes" id="UP000599437">
    <property type="component" value="Unassembled WGS sequence"/>
</dbReference>
<dbReference type="SMART" id="SM00567">
    <property type="entry name" value="EZ_HEAT"/>
    <property type="match status" value="5"/>
</dbReference>
<dbReference type="RefSeq" id="WP_189715146.1">
    <property type="nucleotide sequence ID" value="NZ_BMVO01000006.1"/>
</dbReference>
<dbReference type="InterPro" id="IPR011989">
    <property type="entry name" value="ARM-like"/>
</dbReference>
<name>A0ABQ3DJE2_9ACTN</name>
<feature type="region of interest" description="Disordered" evidence="1">
    <location>
        <begin position="535"/>
        <end position="555"/>
    </location>
</feature>
<evidence type="ECO:0000313" key="3">
    <source>
        <dbReference type="Proteomes" id="UP000599437"/>
    </source>
</evidence>
<protein>
    <recommendedName>
        <fullName evidence="4">HEAT repeat domain-containing protein</fullName>
    </recommendedName>
</protein>
<evidence type="ECO:0000313" key="2">
    <source>
        <dbReference type="EMBL" id="GHB01147.1"/>
    </source>
</evidence>